<feature type="domain" description="Endonuclease/exonuclease/phosphatase" evidence="1">
    <location>
        <begin position="23"/>
        <end position="231"/>
    </location>
</feature>
<keyword evidence="2" id="KW-0378">Hydrolase</keyword>
<evidence type="ECO:0000313" key="3">
    <source>
        <dbReference type="Proteomes" id="UP001500665"/>
    </source>
</evidence>
<dbReference type="InterPro" id="IPR005135">
    <property type="entry name" value="Endo/exonuclease/phosphatase"/>
</dbReference>
<accession>A0ABP4BRM0</accession>
<evidence type="ECO:0000313" key="2">
    <source>
        <dbReference type="EMBL" id="GAA0953948.1"/>
    </source>
</evidence>
<dbReference type="InterPro" id="IPR051916">
    <property type="entry name" value="GPI-anchor_lipid_remodeler"/>
</dbReference>
<dbReference type="EMBL" id="BAAAHH010000014">
    <property type="protein sequence ID" value="GAA0953948.1"/>
    <property type="molecule type" value="Genomic_DNA"/>
</dbReference>
<organism evidence="2 3">
    <name type="scientific">Actinocorallia libanotica</name>
    <dbReference type="NCBI Taxonomy" id="46162"/>
    <lineage>
        <taxon>Bacteria</taxon>
        <taxon>Bacillati</taxon>
        <taxon>Actinomycetota</taxon>
        <taxon>Actinomycetes</taxon>
        <taxon>Streptosporangiales</taxon>
        <taxon>Thermomonosporaceae</taxon>
        <taxon>Actinocorallia</taxon>
    </lineage>
</organism>
<dbReference type="Pfam" id="PF03372">
    <property type="entry name" value="Exo_endo_phos"/>
    <property type="match status" value="1"/>
</dbReference>
<dbReference type="PANTHER" id="PTHR14859">
    <property type="entry name" value="CALCOFLUOR WHITE HYPERSENSITIVE PROTEIN PRECURSOR"/>
    <property type="match status" value="1"/>
</dbReference>
<evidence type="ECO:0000259" key="1">
    <source>
        <dbReference type="Pfam" id="PF03372"/>
    </source>
</evidence>
<dbReference type="InterPro" id="IPR036691">
    <property type="entry name" value="Endo/exonu/phosph_ase_sf"/>
</dbReference>
<keyword evidence="2" id="KW-0255">Endonuclease</keyword>
<reference evidence="3" key="1">
    <citation type="journal article" date="2019" name="Int. J. Syst. Evol. Microbiol.">
        <title>The Global Catalogue of Microorganisms (GCM) 10K type strain sequencing project: providing services to taxonomists for standard genome sequencing and annotation.</title>
        <authorList>
            <consortium name="The Broad Institute Genomics Platform"/>
            <consortium name="The Broad Institute Genome Sequencing Center for Infectious Disease"/>
            <person name="Wu L."/>
            <person name="Ma J."/>
        </authorList>
    </citation>
    <scope>NUCLEOTIDE SEQUENCE [LARGE SCALE GENOMIC DNA]</scope>
    <source>
        <strain evidence="3">JCM 10696</strain>
    </source>
</reference>
<dbReference type="Gene3D" id="3.60.10.10">
    <property type="entry name" value="Endonuclease/exonuclease/phosphatase"/>
    <property type="match status" value="1"/>
</dbReference>
<proteinExistence type="predicted"/>
<name>A0ABP4BRM0_9ACTN</name>
<dbReference type="PANTHER" id="PTHR14859:SF15">
    <property type="entry name" value="ENDONUCLEASE_EXONUCLEASE_PHOSPHATASE DOMAIN-CONTAINING PROTEIN"/>
    <property type="match status" value="1"/>
</dbReference>
<dbReference type="GO" id="GO:0004519">
    <property type="term" value="F:endonuclease activity"/>
    <property type="evidence" value="ECO:0007669"/>
    <property type="project" value="UniProtKB-KW"/>
</dbReference>
<dbReference type="RefSeq" id="WP_344242048.1">
    <property type="nucleotide sequence ID" value="NZ_BAAAHH010000014.1"/>
</dbReference>
<sequence>MPPISPGSEPAAAPAVPVAVLGYNLRSLRDDPEAVARVVRSCAPDLLCLQEVPRFGRWRARRDALAAACGMRVLASRRQAGLAVLGGPRVRLLSADYRLLTWSPPLHRRALALARVRVDGRPLAVASTHLDLAPGARLRHGMEILRLLAACPEPVVLAGDFNETPGGAAWRLLAGAFQDGYALAPEGRGPTFPARAPRRRIDAVFADPALRVLGCGVPPDPAGDFPQATDHCPVLARIALP</sequence>
<dbReference type="Proteomes" id="UP001500665">
    <property type="component" value="Unassembled WGS sequence"/>
</dbReference>
<keyword evidence="3" id="KW-1185">Reference proteome</keyword>
<dbReference type="SUPFAM" id="SSF56219">
    <property type="entry name" value="DNase I-like"/>
    <property type="match status" value="1"/>
</dbReference>
<gene>
    <name evidence="2" type="ORF">GCM10009550_36580</name>
</gene>
<keyword evidence="2" id="KW-0540">Nuclease</keyword>
<protein>
    <submittedName>
        <fullName evidence="2">Endonuclease/exonuclease/phosphatase family protein</fullName>
    </submittedName>
</protein>
<comment type="caution">
    <text evidence="2">The sequence shown here is derived from an EMBL/GenBank/DDBJ whole genome shotgun (WGS) entry which is preliminary data.</text>
</comment>